<dbReference type="GO" id="GO:0006235">
    <property type="term" value="P:dTTP biosynthetic process"/>
    <property type="evidence" value="ECO:0007669"/>
    <property type="project" value="UniProtKB-UniRule"/>
</dbReference>
<accession>A0A1F4TQK3</accession>
<dbReference type="Pfam" id="PF02223">
    <property type="entry name" value="Thymidylate_kin"/>
    <property type="match status" value="1"/>
</dbReference>
<dbReference type="GO" id="GO:0005524">
    <property type="term" value="F:ATP binding"/>
    <property type="evidence" value="ECO:0007669"/>
    <property type="project" value="UniProtKB-UniRule"/>
</dbReference>
<evidence type="ECO:0000256" key="3">
    <source>
        <dbReference type="ARBA" id="ARBA00017144"/>
    </source>
</evidence>
<comment type="catalytic activity">
    <reaction evidence="9 11">
        <text>dTMP + ATP = dTDP + ADP</text>
        <dbReference type="Rhea" id="RHEA:13517"/>
        <dbReference type="ChEBI" id="CHEBI:30616"/>
        <dbReference type="ChEBI" id="CHEBI:58369"/>
        <dbReference type="ChEBI" id="CHEBI:63528"/>
        <dbReference type="ChEBI" id="CHEBI:456216"/>
        <dbReference type="EC" id="2.7.4.9"/>
    </reaction>
</comment>
<name>A0A1F4TQK3_UNCSA</name>
<keyword evidence="5 11" id="KW-0545">Nucleotide biosynthesis</keyword>
<comment type="caution">
    <text evidence="13">The sequence shown here is derived from an EMBL/GenBank/DDBJ whole genome shotgun (WGS) entry which is preliminary data.</text>
</comment>
<dbReference type="Gene3D" id="3.40.50.300">
    <property type="entry name" value="P-loop containing nucleotide triphosphate hydrolases"/>
    <property type="match status" value="1"/>
</dbReference>
<evidence type="ECO:0000259" key="12">
    <source>
        <dbReference type="Pfam" id="PF02223"/>
    </source>
</evidence>
<dbReference type="GO" id="GO:0006233">
    <property type="term" value="P:dTDP biosynthetic process"/>
    <property type="evidence" value="ECO:0007669"/>
    <property type="project" value="InterPro"/>
</dbReference>
<dbReference type="SUPFAM" id="SSF52540">
    <property type="entry name" value="P-loop containing nucleoside triphosphate hydrolases"/>
    <property type="match status" value="1"/>
</dbReference>
<dbReference type="PROSITE" id="PS01331">
    <property type="entry name" value="THYMIDYLATE_KINASE"/>
    <property type="match status" value="1"/>
</dbReference>
<evidence type="ECO:0000313" key="13">
    <source>
        <dbReference type="EMBL" id="OGC34859.1"/>
    </source>
</evidence>
<feature type="domain" description="Thymidylate kinase-like" evidence="12">
    <location>
        <begin position="5"/>
        <end position="194"/>
    </location>
</feature>
<dbReference type="NCBIfam" id="TIGR00041">
    <property type="entry name" value="DTMP_kinase"/>
    <property type="match status" value="1"/>
</dbReference>
<evidence type="ECO:0000256" key="4">
    <source>
        <dbReference type="ARBA" id="ARBA00022679"/>
    </source>
</evidence>
<reference evidence="13 14" key="1">
    <citation type="journal article" date="2016" name="Nat. Commun.">
        <title>Thousands of microbial genomes shed light on interconnected biogeochemical processes in an aquifer system.</title>
        <authorList>
            <person name="Anantharaman K."/>
            <person name="Brown C.T."/>
            <person name="Hug L.A."/>
            <person name="Sharon I."/>
            <person name="Castelle C.J."/>
            <person name="Probst A.J."/>
            <person name="Thomas B.C."/>
            <person name="Singh A."/>
            <person name="Wilkins M.J."/>
            <person name="Karaoz U."/>
            <person name="Brodie E.L."/>
            <person name="Williams K.H."/>
            <person name="Hubbard S.S."/>
            <person name="Banfield J.F."/>
        </authorList>
    </citation>
    <scope>NUCLEOTIDE SEQUENCE [LARGE SCALE GENOMIC DNA]</scope>
</reference>
<dbReference type="InterPro" id="IPR039430">
    <property type="entry name" value="Thymidylate_kin-like_dom"/>
</dbReference>
<proteinExistence type="inferred from homology"/>
<dbReference type="EC" id="2.7.4.9" evidence="2 11"/>
<keyword evidence="4 11" id="KW-0808">Transferase</keyword>
<evidence type="ECO:0000256" key="7">
    <source>
        <dbReference type="ARBA" id="ARBA00022777"/>
    </source>
</evidence>
<keyword evidence="8 11" id="KW-0067">ATP-binding</keyword>
<keyword evidence="7 11" id="KW-0418">Kinase</keyword>
<dbReference type="InterPro" id="IPR018095">
    <property type="entry name" value="Thymidylate_kin_CS"/>
</dbReference>
<dbReference type="PANTHER" id="PTHR10344:SF4">
    <property type="entry name" value="UMP-CMP KINASE 2, MITOCHONDRIAL"/>
    <property type="match status" value="1"/>
</dbReference>
<gene>
    <name evidence="11" type="primary">tmk</name>
    <name evidence="13" type="ORF">A2462_05600</name>
</gene>
<evidence type="ECO:0000256" key="6">
    <source>
        <dbReference type="ARBA" id="ARBA00022741"/>
    </source>
</evidence>
<organism evidence="13 14">
    <name type="scientific">candidate division WOR-1 bacterium RIFOXYC2_FULL_41_25</name>
    <dbReference type="NCBI Taxonomy" id="1802586"/>
    <lineage>
        <taxon>Bacteria</taxon>
        <taxon>Bacillati</taxon>
        <taxon>Saganbacteria</taxon>
    </lineage>
</organism>
<comment type="similarity">
    <text evidence="1 11">Belongs to the thymidylate kinase family.</text>
</comment>
<comment type="function">
    <text evidence="10 11">Phosphorylation of dTMP to form dTDP in both de novo and salvage pathways of dTTP synthesis.</text>
</comment>
<dbReference type="Proteomes" id="UP000177309">
    <property type="component" value="Unassembled WGS sequence"/>
</dbReference>
<dbReference type="FunFam" id="3.40.50.300:FF:000225">
    <property type="entry name" value="Thymidylate kinase"/>
    <property type="match status" value="1"/>
</dbReference>
<feature type="binding site" evidence="11">
    <location>
        <begin position="7"/>
        <end position="14"/>
    </location>
    <ligand>
        <name>ATP</name>
        <dbReference type="ChEBI" id="CHEBI:30616"/>
    </ligand>
</feature>
<dbReference type="HAMAP" id="MF_00165">
    <property type="entry name" value="Thymidylate_kinase"/>
    <property type="match status" value="1"/>
</dbReference>
<evidence type="ECO:0000256" key="2">
    <source>
        <dbReference type="ARBA" id="ARBA00012980"/>
    </source>
</evidence>
<keyword evidence="6 11" id="KW-0547">Nucleotide-binding</keyword>
<dbReference type="GO" id="GO:0006227">
    <property type="term" value="P:dUDP biosynthetic process"/>
    <property type="evidence" value="ECO:0007669"/>
    <property type="project" value="TreeGrafter"/>
</dbReference>
<evidence type="ECO:0000256" key="9">
    <source>
        <dbReference type="ARBA" id="ARBA00048743"/>
    </source>
</evidence>
<dbReference type="GO" id="GO:0004798">
    <property type="term" value="F:dTMP kinase activity"/>
    <property type="evidence" value="ECO:0007669"/>
    <property type="project" value="UniProtKB-UniRule"/>
</dbReference>
<dbReference type="AlphaFoldDB" id="A0A1F4TQK3"/>
<protein>
    <recommendedName>
        <fullName evidence="3 11">Thymidylate kinase</fullName>
        <ecNumber evidence="2 11">2.7.4.9</ecNumber>
    </recommendedName>
    <alternativeName>
        <fullName evidence="11">dTMP kinase</fullName>
    </alternativeName>
</protein>
<dbReference type="CDD" id="cd01672">
    <property type="entry name" value="TMPK"/>
    <property type="match status" value="1"/>
</dbReference>
<evidence type="ECO:0000256" key="8">
    <source>
        <dbReference type="ARBA" id="ARBA00022840"/>
    </source>
</evidence>
<dbReference type="InterPro" id="IPR027417">
    <property type="entry name" value="P-loop_NTPase"/>
</dbReference>
<dbReference type="GO" id="GO:0005829">
    <property type="term" value="C:cytosol"/>
    <property type="evidence" value="ECO:0007669"/>
    <property type="project" value="TreeGrafter"/>
</dbReference>
<evidence type="ECO:0000256" key="10">
    <source>
        <dbReference type="ARBA" id="ARBA00057735"/>
    </source>
</evidence>
<dbReference type="EMBL" id="MEUI01000012">
    <property type="protein sequence ID" value="OGC34859.1"/>
    <property type="molecule type" value="Genomic_DNA"/>
</dbReference>
<sequence>MFITLEGPEGCGKTTQAKRLKEFLEEKGHKVLLTHEPGGTQFGQHMRELLLFPEMSLDKLSEVFLFAADRSEHVRKLILPALKQGKIVLCDRYNDSTLAYQIGGQGLPEDLVRYVNMISSDGLVPQLTILLDVSPEVGLKRASTKGKEDRFESEKISFHQRVRAKYLEIARADQNRVKVIDTDKNDLDAVQKEIRKIVGKIL</sequence>
<dbReference type="PANTHER" id="PTHR10344">
    <property type="entry name" value="THYMIDYLATE KINASE"/>
    <property type="match status" value="1"/>
</dbReference>
<evidence type="ECO:0000313" key="14">
    <source>
        <dbReference type="Proteomes" id="UP000177309"/>
    </source>
</evidence>
<evidence type="ECO:0000256" key="11">
    <source>
        <dbReference type="HAMAP-Rule" id="MF_00165"/>
    </source>
</evidence>
<evidence type="ECO:0000256" key="1">
    <source>
        <dbReference type="ARBA" id="ARBA00009776"/>
    </source>
</evidence>
<evidence type="ECO:0000256" key="5">
    <source>
        <dbReference type="ARBA" id="ARBA00022727"/>
    </source>
</evidence>
<dbReference type="InterPro" id="IPR018094">
    <property type="entry name" value="Thymidylate_kinase"/>
</dbReference>